<accession>A0ABQ7H0Y5</accession>
<dbReference type="Proteomes" id="UP000815325">
    <property type="component" value="Unassembled WGS sequence"/>
</dbReference>
<feature type="compositionally biased region" description="Polar residues" evidence="1">
    <location>
        <begin position="267"/>
        <end position="297"/>
    </location>
</feature>
<sequence length="471" mass="51182">VVSPVELLQCNFCRGGGAAIIWASSSSDRQKKQKFHPEMRSHSRPSSQQEGRGQGAANNFAVPQPSKEQIRAALHAVYSLEPHEDLRLPTPSLDASPDLLVAASNIPDPELRQLFQEVQQFGAHNRIGKHDDPARRAAAYKRASQRLEHLPAAPVEMAGGSIMMAPLPGPRGVLGYDYDVHGRIHESAERRMGRYLAMSPHAHRILRQMAELEQVRPTVAAGLEDDPELVRLWRKMGGPRHRHHNLHPSDRQANTVVPLDDLKKMRSGTSRSFRSTMKGRQSVSPAASKRPSPSMSPAASKRLSPVRTSVPMLQQERVGSRRVKQPGLHQSSQSLSTPKMAGSPSHTHNFVSFGDGGHDGSSSDSSGSSAGSPNHPALGSSDHPPQGTSQASTHPHKYPPTGGTYPPPMGGSTAANAPVAPRKSSLKRQKALYADELMEGCKTEAEVQAEIAQMVSELKCKLCKRQLVRKL</sequence>
<feature type="region of interest" description="Disordered" evidence="1">
    <location>
        <begin position="25"/>
        <end position="60"/>
    </location>
</feature>
<feature type="compositionally biased region" description="Low complexity" evidence="1">
    <location>
        <begin position="360"/>
        <end position="372"/>
    </location>
</feature>
<feature type="non-terminal residue" evidence="2">
    <location>
        <position position="1"/>
    </location>
</feature>
<keyword evidence="3" id="KW-1185">Reference proteome</keyword>
<proteinExistence type="predicted"/>
<evidence type="ECO:0000256" key="1">
    <source>
        <dbReference type="SAM" id="MobiDB-lite"/>
    </source>
</evidence>
<comment type="caution">
    <text evidence="2">The sequence shown here is derived from an EMBL/GenBank/DDBJ whole genome shotgun (WGS) entry which is preliminary data.</text>
</comment>
<reference evidence="2" key="1">
    <citation type="submission" date="2017-08" db="EMBL/GenBank/DDBJ databases">
        <authorList>
            <person name="Polle J.E."/>
            <person name="Barry K."/>
            <person name="Cushman J."/>
            <person name="Schmutz J."/>
            <person name="Tran D."/>
            <person name="Hathwaick L.T."/>
            <person name="Yim W.C."/>
            <person name="Jenkins J."/>
            <person name="Mckie-Krisberg Z.M."/>
            <person name="Prochnik S."/>
            <person name="Lindquist E."/>
            <person name="Dockter R.B."/>
            <person name="Adam C."/>
            <person name="Molina H."/>
            <person name="Bunkerborg J."/>
            <person name="Jin E."/>
            <person name="Buchheim M."/>
            <person name="Magnuson J."/>
        </authorList>
    </citation>
    <scope>NUCLEOTIDE SEQUENCE</scope>
    <source>
        <strain evidence="2">CCAP 19/18</strain>
    </source>
</reference>
<organism evidence="2 3">
    <name type="scientific">Dunaliella salina</name>
    <name type="common">Green alga</name>
    <name type="synonym">Protococcus salinus</name>
    <dbReference type="NCBI Taxonomy" id="3046"/>
    <lineage>
        <taxon>Eukaryota</taxon>
        <taxon>Viridiplantae</taxon>
        <taxon>Chlorophyta</taxon>
        <taxon>core chlorophytes</taxon>
        <taxon>Chlorophyceae</taxon>
        <taxon>CS clade</taxon>
        <taxon>Chlamydomonadales</taxon>
        <taxon>Dunaliellaceae</taxon>
        <taxon>Dunaliella</taxon>
    </lineage>
</organism>
<gene>
    <name evidence="2" type="ORF">DUNSADRAFT_16463</name>
</gene>
<feature type="region of interest" description="Disordered" evidence="1">
    <location>
        <begin position="239"/>
        <end position="424"/>
    </location>
</feature>
<evidence type="ECO:0000313" key="2">
    <source>
        <dbReference type="EMBL" id="KAF5840522.1"/>
    </source>
</evidence>
<evidence type="ECO:0000313" key="3">
    <source>
        <dbReference type="Proteomes" id="UP000815325"/>
    </source>
</evidence>
<dbReference type="EMBL" id="MU069511">
    <property type="protein sequence ID" value="KAF5840522.1"/>
    <property type="molecule type" value="Genomic_DNA"/>
</dbReference>
<protein>
    <submittedName>
        <fullName evidence="2">Uncharacterized protein</fullName>
    </submittedName>
</protein>
<name>A0ABQ7H0Y5_DUNSA</name>
<feature type="compositionally biased region" description="Polar residues" evidence="1">
    <location>
        <begin position="328"/>
        <end position="337"/>
    </location>
</feature>